<protein>
    <submittedName>
        <fullName evidence="2">Uncharacterized protein</fullName>
    </submittedName>
</protein>
<feature type="transmembrane region" description="Helical" evidence="1">
    <location>
        <begin position="98"/>
        <end position="119"/>
    </location>
</feature>
<feature type="transmembrane region" description="Helical" evidence="1">
    <location>
        <begin position="6"/>
        <end position="22"/>
    </location>
</feature>
<organism evidence="2 3">
    <name type="scientific">Candidatus Jidaibacter acanthamoebae</name>
    <dbReference type="NCBI Taxonomy" id="86105"/>
    <lineage>
        <taxon>Bacteria</taxon>
        <taxon>Pseudomonadati</taxon>
        <taxon>Pseudomonadota</taxon>
        <taxon>Alphaproteobacteria</taxon>
        <taxon>Rickettsiales</taxon>
        <taxon>Candidatus Midichloriaceae</taxon>
        <taxon>Candidatus Jidaibacter</taxon>
    </lineage>
</organism>
<keyword evidence="3" id="KW-1185">Reference proteome</keyword>
<dbReference type="EMBL" id="JSWE01000096">
    <property type="protein sequence ID" value="KIE05328.1"/>
    <property type="molecule type" value="Genomic_DNA"/>
</dbReference>
<comment type="caution">
    <text evidence="2">The sequence shown here is derived from an EMBL/GenBank/DDBJ whole genome shotgun (WGS) entry which is preliminary data.</text>
</comment>
<dbReference type="STRING" id="86105.NF27_DT01020"/>
<accession>A0A0C1QMQ5</accession>
<dbReference type="Proteomes" id="UP000031258">
    <property type="component" value="Unassembled WGS sequence"/>
</dbReference>
<keyword evidence="1" id="KW-0812">Transmembrane</keyword>
<keyword evidence="1" id="KW-1133">Transmembrane helix</keyword>
<feature type="transmembrane region" description="Helical" evidence="1">
    <location>
        <begin position="180"/>
        <end position="201"/>
    </location>
</feature>
<dbReference type="Pfam" id="PF22285">
    <property type="entry name" value="DUF6962"/>
    <property type="match status" value="1"/>
</dbReference>
<evidence type="ECO:0000313" key="2">
    <source>
        <dbReference type="EMBL" id="KIE05328.1"/>
    </source>
</evidence>
<dbReference type="InterPro" id="IPR054235">
    <property type="entry name" value="DUF6962"/>
</dbReference>
<proteinExistence type="predicted"/>
<feature type="transmembrane region" description="Helical" evidence="1">
    <location>
        <begin position="73"/>
        <end position="91"/>
    </location>
</feature>
<dbReference type="AlphaFoldDB" id="A0A0C1QMQ5"/>
<name>A0A0C1QMQ5_9RICK</name>
<reference evidence="2 3" key="1">
    <citation type="submission" date="2014-11" db="EMBL/GenBank/DDBJ databases">
        <title>A Rickettsiales Symbiont of Amoebae With Ancient Features.</title>
        <authorList>
            <person name="Schulz F."/>
            <person name="Martijn J."/>
            <person name="Wascher F."/>
            <person name="Kostanjsek R."/>
            <person name="Ettema T.J."/>
            <person name="Horn M."/>
        </authorList>
    </citation>
    <scope>NUCLEOTIDE SEQUENCE [LARGE SCALE GENOMIC DNA]</scope>
    <source>
        <strain evidence="2 3">UWC36</strain>
    </source>
</reference>
<evidence type="ECO:0000313" key="3">
    <source>
        <dbReference type="Proteomes" id="UP000031258"/>
    </source>
</evidence>
<feature type="transmembrane region" description="Helical" evidence="1">
    <location>
        <begin position="34"/>
        <end position="53"/>
    </location>
</feature>
<feature type="transmembrane region" description="Helical" evidence="1">
    <location>
        <begin position="125"/>
        <end position="148"/>
    </location>
</feature>
<gene>
    <name evidence="2" type="ORF">NF27_DT01020</name>
</gene>
<sequence length="230" mass="25833">MMYIDIILILSVLVVQCIYYSIDFYKIETTNRVLKNLIISFLVLISISTSLGLVNEGVLINSKNYLLKMTLNYMNLVCLGVAVAITWNMCAAMFNSRLFTYIMFIFSILTLVLYFIAVVEVSSEFVIAVLYYSMAAFNMLVIFLVCFANNLSKKIIPGILGIFLLVLASCLEQVGFSIKFLGLSSTAVLHILICIAFYMIFSTLKYILITNGNTQISNATSKHSKVVYNI</sequence>
<keyword evidence="1" id="KW-0472">Membrane</keyword>
<feature type="transmembrane region" description="Helical" evidence="1">
    <location>
        <begin position="155"/>
        <end position="174"/>
    </location>
</feature>
<evidence type="ECO:0000256" key="1">
    <source>
        <dbReference type="SAM" id="Phobius"/>
    </source>
</evidence>